<proteinExistence type="predicted"/>
<dbReference type="AlphaFoldDB" id="A0A1F6GVF9"/>
<name>A0A1F6GVF9_9PROT</name>
<evidence type="ECO:0000313" key="1">
    <source>
        <dbReference type="EMBL" id="OGH02163.1"/>
    </source>
</evidence>
<accession>A0A1F6GVF9</accession>
<comment type="caution">
    <text evidence="1">The sequence shown here is derived from an EMBL/GenBank/DDBJ whole genome shotgun (WGS) entry which is preliminary data.</text>
</comment>
<dbReference type="Proteomes" id="UP000177583">
    <property type="component" value="Unassembled WGS sequence"/>
</dbReference>
<evidence type="ECO:0008006" key="3">
    <source>
        <dbReference type="Google" id="ProtNLM"/>
    </source>
</evidence>
<dbReference type="EMBL" id="MFNF01000024">
    <property type="protein sequence ID" value="OGH02163.1"/>
    <property type="molecule type" value="Genomic_DNA"/>
</dbReference>
<dbReference type="SUPFAM" id="SSF52266">
    <property type="entry name" value="SGNH hydrolase"/>
    <property type="match status" value="1"/>
</dbReference>
<reference evidence="1 2" key="1">
    <citation type="journal article" date="2016" name="Nat. Commun.">
        <title>Thousands of microbial genomes shed light on interconnected biogeochemical processes in an aquifer system.</title>
        <authorList>
            <person name="Anantharaman K."/>
            <person name="Brown C.T."/>
            <person name="Hug L.A."/>
            <person name="Sharon I."/>
            <person name="Castelle C.J."/>
            <person name="Probst A.J."/>
            <person name="Thomas B.C."/>
            <person name="Singh A."/>
            <person name="Wilkins M.J."/>
            <person name="Karaoz U."/>
            <person name="Brodie E.L."/>
            <person name="Williams K.H."/>
            <person name="Hubbard S.S."/>
            <person name="Banfield J.F."/>
        </authorList>
    </citation>
    <scope>NUCLEOTIDE SEQUENCE [LARGE SCALE GENOMIC DNA]</scope>
</reference>
<protein>
    <recommendedName>
        <fullName evidence="3">SGNH hydrolase-type esterase domain-containing protein</fullName>
    </recommendedName>
</protein>
<organism evidence="1 2">
    <name type="scientific">Candidatus Lambdaproteobacteria bacterium RIFOXYD2_FULL_56_26</name>
    <dbReference type="NCBI Taxonomy" id="1817773"/>
    <lineage>
        <taxon>Bacteria</taxon>
        <taxon>Pseudomonadati</taxon>
        <taxon>Pseudomonadota</taxon>
        <taxon>Candidatus Lambdaproteobacteria</taxon>
    </lineage>
</organism>
<gene>
    <name evidence="1" type="ORF">A2557_05260</name>
</gene>
<sequence>MVASFFAVPLLIFAVDPQGENVLLRKMKRLTDWPYVGQTVNALTQMWIDRSDRVSLSQSIEPSKTGKIFQATMLNQEQAHKKVAALVSVLDPYSGYRYAPQQIYEGKCEHEKQKDIKTIIKTDSHGFRSDNIGPKVNGTIRIAMVSGSAGHSGCENETTIIGYLSEIMNKDGKKVEFINASHVGYISKQELAVFVEELLDMNIDLLVAYDGYNDLDNYTSAVPVIGWPGLYWSAVHNPRKLPLDDLEHPNPKYASTPAEEIVQVRDFYLSNVEKMAKIAHAYNIKFLGVLQPAKNKQRAQKETCKKELAISARCDMHEFYYYSVEDRFEKWDRQQHASGRYLSLLDFVQDESIFLDVVHLPDSENKIVAEEIYRFIKAEQML</sequence>
<dbReference type="InterPro" id="IPR036514">
    <property type="entry name" value="SGNH_hydro_sf"/>
</dbReference>
<evidence type="ECO:0000313" key="2">
    <source>
        <dbReference type="Proteomes" id="UP000177583"/>
    </source>
</evidence>
<dbReference type="Gene3D" id="3.40.50.1110">
    <property type="entry name" value="SGNH hydrolase"/>
    <property type="match status" value="1"/>
</dbReference>
<dbReference type="GO" id="GO:0016788">
    <property type="term" value="F:hydrolase activity, acting on ester bonds"/>
    <property type="evidence" value="ECO:0007669"/>
    <property type="project" value="UniProtKB-ARBA"/>
</dbReference>